<accession>A0A7S0JAR8</accession>
<proteinExistence type="predicted"/>
<dbReference type="AlphaFoldDB" id="A0A7S0JAR8"/>
<organism evidence="1">
    <name type="scientific">Calcidiscus leptoporus</name>
    <dbReference type="NCBI Taxonomy" id="127549"/>
    <lineage>
        <taxon>Eukaryota</taxon>
        <taxon>Haptista</taxon>
        <taxon>Haptophyta</taxon>
        <taxon>Prymnesiophyceae</taxon>
        <taxon>Coccolithales</taxon>
        <taxon>Calcidiscaceae</taxon>
        <taxon>Calcidiscus</taxon>
    </lineage>
</organism>
<name>A0A7S0JAR8_9EUKA</name>
<sequence length="156" mass="17550">MVAKQRRVSASSWWWLGPKRCRLKLVDGVPVRCGRNADQVYFQVARLSRSLARAVVVELTSPRGARAYNEALVGLVCRDRKGCRSVQLDPNRTNALAMGSEYPGYNAKHTHEFHPEALARLHEGVRHPLAGHLYHPAKCIAKQSLGLDALRWCPWS</sequence>
<dbReference type="EMBL" id="HBER01041013">
    <property type="protein sequence ID" value="CAD8545382.1"/>
    <property type="molecule type" value="Transcribed_RNA"/>
</dbReference>
<evidence type="ECO:0000313" key="1">
    <source>
        <dbReference type="EMBL" id="CAD8545382.1"/>
    </source>
</evidence>
<gene>
    <name evidence="1" type="ORF">CLEP1334_LOCUS20671</name>
</gene>
<protein>
    <submittedName>
        <fullName evidence="1">Uncharacterized protein</fullName>
    </submittedName>
</protein>
<reference evidence="1" key="1">
    <citation type="submission" date="2021-01" db="EMBL/GenBank/DDBJ databases">
        <authorList>
            <person name="Corre E."/>
            <person name="Pelletier E."/>
            <person name="Niang G."/>
            <person name="Scheremetjew M."/>
            <person name="Finn R."/>
            <person name="Kale V."/>
            <person name="Holt S."/>
            <person name="Cochrane G."/>
            <person name="Meng A."/>
            <person name="Brown T."/>
            <person name="Cohen L."/>
        </authorList>
    </citation>
    <scope>NUCLEOTIDE SEQUENCE</scope>
    <source>
        <strain evidence="1">RCC1130</strain>
    </source>
</reference>